<dbReference type="InterPro" id="IPR022606">
    <property type="entry name" value="DUF2914"/>
</dbReference>
<name>A0A1G8ZH96_9PROT</name>
<dbReference type="Pfam" id="PF11141">
    <property type="entry name" value="DUF2914"/>
    <property type="match status" value="1"/>
</dbReference>
<dbReference type="Proteomes" id="UP000198629">
    <property type="component" value="Unassembled WGS sequence"/>
</dbReference>
<feature type="transmembrane region" description="Helical" evidence="2">
    <location>
        <begin position="174"/>
        <end position="195"/>
    </location>
</feature>
<feature type="region of interest" description="Disordered" evidence="1">
    <location>
        <begin position="1"/>
        <end position="21"/>
    </location>
</feature>
<reference evidence="5" key="1">
    <citation type="submission" date="2016-10" db="EMBL/GenBank/DDBJ databases">
        <authorList>
            <person name="Varghese N."/>
            <person name="Submissions S."/>
        </authorList>
    </citation>
    <scope>NUCLEOTIDE SEQUENCE [LARGE SCALE GENOMIC DNA]</scope>
    <source>
        <strain evidence="5">CBMB127</strain>
    </source>
</reference>
<keyword evidence="2" id="KW-0472">Membrane</keyword>
<keyword evidence="2" id="KW-0812">Transmembrane</keyword>
<sequence>MGYDKKQQCSVDVPSLTMPDPMMTAPDPDQPSLLSLCLARTKALLPITFFIGGFAWDAITIGKKVAVLDMVTFALYLLVAAILMYHLAEPIAGATRLGQRVLSWPWIQRKIAGWPVQDWPYWILQFLFGSVLSALFILYFKSSSNGLAWVVTLILGVLLIANEFMESEYRRFSLCWSMFGLCSILWCNFAFPFLFGSVHAAWFYLSTLLGAAITFLLYQRAPHHTGRIWPVWVIAGLLMLAYRADMIPPVPLVKQAVVIAYDLEKSPQGYWMTVEKSPWWNFWRVDSDHFSLQPGQKLVCFSAVFAPQGLHTRLVHDWQKKVAGRWVSMSTPGFSLAGGRDSGYRGYTYKTNLSDGEWRVRIQTATRQTIAVSTFDVRIADHVDQARRVRIRY</sequence>
<proteinExistence type="predicted"/>
<evidence type="ECO:0000256" key="2">
    <source>
        <dbReference type="SAM" id="Phobius"/>
    </source>
</evidence>
<feature type="domain" description="DUF2914" evidence="3">
    <location>
        <begin position="312"/>
        <end position="377"/>
    </location>
</feature>
<evidence type="ECO:0000256" key="1">
    <source>
        <dbReference type="SAM" id="MobiDB-lite"/>
    </source>
</evidence>
<feature type="transmembrane region" description="Helical" evidence="2">
    <location>
        <begin position="43"/>
        <end position="61"/>
    </location>
</feature>
<feature type="transmembrane region" description="Helical" evidence="2">
    <location>
        <begin position="119"/>
        <end position="140"/>
    </location>
</feature>
<keyword evidence="2" id="KW-1133">Transmembrane helix</keyword>
<feature type="transmembrane region" description="Helical" evidence="2">
    <location>
        <begin position="146"/>
        <end position="162"/>
    </location>
</feature>
<dbReference type="EMBL" id="FNFX01000001">
    <property type="protein sequence ID" value="SDK14417.1"/>
    <property type="molecule type" value="Genomic_DNA"/>
</dbReference>
<evidence type="ECO:0000313" key="4">
    <source>
        <dbReference type="EMBL" id="SDK14417.1"/>
    </source>
</evidence>
<accession>A0A1G8ZH96</accession>
<evidence type="ECO:0000259" key="3">
    <source>
        <dbReference type="Pfam" id="PF11141"/>
    </source>
</evidence>
<organism evidence="4 5">
    <name type="scientific">Methylophilus rhizosphaerae</name>
    <dbReference type="NCBI Taxonomy" id="492660"/>
    <lineage>
        <taxon>Bacteria</taxon>
        <taxon>Pseudomonadati</taxon>
        <taxon>Pseudomonadota</taxon>
        <taxon>Betaproteobacteria</taxon>
        <taxon>Nitrosomonadales</taxon>
        <taxon>Methylophilaceae</taxon>
        <taxon>Methylophilus</taxon>
    </lineage>
</organism>
<keyword evidence="5" id="KW-1185">Reference proteome</keyword>
<dbReference type="RefSeq" id="WP_245652577.1">
    <property type="nucleotide sequence ID" value="NZ_FNFX01000001.1"/>
</dbReference>
<protein>
    <recommendedName>
        <fullName evidence="3">DUF2914 domain-containing protein</fullName>
    </recommendedName>
</protein>
<feature type="transmembrane region" description="Helical" evidence="2">
    <location>
        <begin position="225"/>
        <end position="242"/>
    </location>
</feature>
<feature type="transmembrane region" description="Helical" evidence="2">
    <location>
        <begin position="201"/>
        <end position="218"/>
    </location>
</feature>
<feature type="transmembrane region" description="Helical" evidence="2">
    <location>
        <begin position="67"/>
        <end position="88"/>
    </location>
</feature>
<dbReference type="AlphaFoldDB" id="A0A1G8ZH96"/>
<evidence type="ECO:0000313" key="5">
    <source>
        <dbReference type="Proteomes" id="UP000198629"/>
    </source>
</evidence>
<gene>
    <name evidence="4" type="ORF">SAMN05192566_0314</name>
</gene>